<sequence>MRAMELLTILSVDFQHDVVQDIKVELQNKIAPIGKVEQQEGCLVLMATDGNMKPLTTKEIVTTLMLNKSLQLVKKAEISEPIYGCRVVDRSLIL</sequence>
<comment type="caution">
    <text evidence="1">The sequence shown here is derived from an EMBL/GenBank/DDBJ whole genome shotgun (WGS) entry which is preliminary data.</text>
</comment>
<name>A0ABQ1PRX1_9ENTE</name>
<dbReference type="EMBL" id="BMKI01000012">
    <property type="protein sequence ID" value="GGD02155.1"/>
    <property type="molecule type" value="Genomic_DNA"/>
</dbReference>
<dbReference type="Proteomes" id="UP000630615">
    <property type="component" value="Unassembled WGS sequence"/>
</dbReference>
<keyword evidence="2" id="KW-1185">Reference proteome</keyword>
<protein>
    <submittedName>
        <fullName evidence="1">Uncharacterized protein</fullName>
    </submittedName>
</protein>
<reference evidence="2" key="1">
    <citation type="journal article" date="2019" name="Int. J. Syst. Evol. Microbiol.">
        <title>The Global Catalogue of Microorganisms (GCM) 10K type strain sequencing project: providing services to taxonomists for standard genome sequencing and annotation.</title>
        <authorList>
            <consortium name="The Broad Institute Genomics Platform"/>
            <consortium name="The Broad Institute Genome Sequencing Center for Infectious Disease"/>
            <person name="Wu L."/>
            <person name="Ma J."/>
        </authorList>
    </citation>
    <scope>NUCLEOTIDE SEQUENCE [LARGE SCALE GENOMIC DNA]</scope>
    <source>
        <strain evidence="2">CGMCC 1.15942</strain>
    </source>
</reference>
<evidence type="ECO:0000313" key="1">
    <source>
        <dbReference type="EMBL" id="GGD02155.1"/>
    </source>
</evidence>
<dbReference type="RefSeq" id="WP_088271812.1">
    <property type="nucleotide sequence ID" value="NZ_BMKI01000012.1"/>
</dbReference>
<accession>A0ABQ1PRX1</accession>
<proteinExistence type="predicted"/>
<evidence type="ECO:0000313" key="2">
    <source>
        <dbReference type="Proteomes" id="UP000630615"/>
    </source>
</evidence>
<gene>
    <name evidence="1" type="ORF">GCM10011573_34570</name>
</gene>
<organism evidence="1 2">
    <name type="scientific">Enterococcus wangshanyuanii</name>
    <dbReference type="NCBI Taxonomy" id="2005703"/>
    <lineage>
        <taxon>Bacteria</taxon>
        <taxon>Bacillati</taxon>
        <taxon>Bacillota</taxon>
        <taxon>Bacilli</taxon>
        <taxon>Lactobacillales</taxon>
        <taxon>Enterococcaceae</taxon>
        <taxon>Enterococcus</taxon>
    </lineage>
</organism>